<dbReference type="EMBL" id="JAROKS010000003">
    <property type="protein sequence ID" value="KAK1804710.1"/>
    <property type="molecule type" value="Genomic_DNA"/>
</dbReference>
<feature type="transmembrane region" description="Helical" evidence="8">
    <location>
        <begin position="189"/>
        <end position="209"/>
    </location>
</feature>
<proteinExistence type="inferred from homology"/>
<accession>A0AAD8ZWI5</accession>
<name>A0AAD8ZWI5_9TELE</name>
<evidence type="ECO:0000256" key="2">
    <source>
        <dbReference type="ARBA" id="ARBA00007709"/>
    </source>
</evidence>
<evidence type="ECO:0000256" key="1">
    <source>
        <dbReference type="ARBA" id="ARBA00004389"/>
    </source>
</evidence>
<evidence type="ECO:0000256" key="5">
    <source>
        <dbReference type="ARBA" id="ARBA00022824"/>
    </source>
</evidence>
<evidence type="ECO:0000256" key="3">
    <source>
        <dbReference type="ARBA" id="ARBA00014257"/>
    </source>
</evidence>
<keyword evidence="7 8" id="KW-0472">Membrane</keyword>
<reference evidence="9" key="1">
    <citation type="submission" date="2023-03" db="EMBL/GenBank/DDBJ databases">
        <title>Electrophorus voltai genome.</title>
        <authorList>
            <person name="Bian C."/>
        </authorList>
    </citation>
    <scope>NUCLEOTIDE SEQUENCE</scope>
    <source>
        <strain evidence="9">CB-2022</strain>
        <tissue evidence="9">Muscle</tissue>
    </source>
</reference>
<evidence type="ECO:0000256" key="8">
    <source>
        <dbReference type="SAM" id="Phobius"/>
    </source>
</evidence>
<dbReference type="GO" id="GO:0005789">
    <property type="term" value="C:endoplasmic reticulum membrane"/>
    <property type="evidence" value="ECO:0007669"/>
    <property type="project" value="UniProtKB-SubCell"/>
</dbReference>
<evidence type="ECO:0000313" key="9">
    <source>
        <dbReference type="EMBL" id="KAK1804710.1"/>
    </source>
</evidence>
<dbReference type="Pfam" id="PF15168">
    <property type="entry name" value="TRIQK"/>
    <property type="match status" value="1"/>
</dbReference>
<keyword evidence="5" id="KW-0256">Endoplasmic reticulum</keyword>
<gene>
    <name evidence="9" type="ORF">P4O66_003566</name>
</gene>
<dbReference type="AlphaFoldDB" id="A0AAD8ZWI5"/>
<evidence type="ECO:0000256" key="7">
    <source>
        <dbReference type="ARBA" id="ARBA00023136"/>
    </source>
</evidence>
<evidence type="ECO:0000256" key="4">
    <source>
        <dbReference type="ARBA" id="ARBA00022692"/>
    </source>
</evidence>
<dbReference type="PANTHER" id="PTHR20583">
    <property type="entry name" value="TRIPLE QXXK/R MOTIF-CONTAINING PROTEIN"/>
    <property type="match status" value="1"/>
</dbReference>
<dbReference type="Proteomes" id="UP001239994">
    <property type="component" value="Unassembled WGS sequence"/>
</dbReference>
<comment type="subcellular location">
    <subcellularLocation>
        <location evidence="1">Endoplasmic reticulum membrane</location>
        <topology evidence="1">Single-pass membrane protein</topology>
    </subcellularLocation>
</comment>
<dbReference type="PANTHER" id="PTHR20583:SF1">
    <property type="entry name" value="TRIPLE QXXK_R MOTIF-CONTAINING PROTEIN"/>
    <property type="match status" value="1"/>
</dbReference>
<comment type="similarity">
    <text evidence="2">Belongs to the TRIQK family.</text>
</comment>
<keyword evidence="4 8" id="KW-0812">Transmembrane</keyword>
<protein>
    <recommendedName>
        <fullName evidence="3">Triple QxxK/R motif-containing protein</fullName>
    </recommendedName>
</protein>
<keyword evidence="10" id="KW-1185">Reference proteome</keyword>
<sequence length="222" mass="24682">MYQLLENGAANYCHYLVTQNAFVPNSSTYTDKLSEAADALGSSFLLNRSHPAIVPLPLMGNQTVCIRNVCCAACGIAIEPGKRFTLVGGQPKLLMFDLRHRGRYHSVSADSQPRRSESLCGFEFFRIHFHAEGLRMETMGKKEANAARLPVDQYRKQIGKQDYKKTKPALRATRLKAEAKRSAPGIRDAVLVVVAVLAFLLAVYALFYLNLSTELDLDVEVD</sequence>
<organism evidence="9 10">
    <name type="scientific">Electrophorus voltai</name>
    <dbReference type="NCBI Taxonomy" id="2609070"/>
    <lineage>
        <taxon>Eukaryota</taxon>
        <taxon>Metazoa</taxon>
        <taxon>Chordata</taxon>
        <taxon>Craniata</taxon>
        <taxon>Vertebrata</taxon>
        <taxon>Euteleostomi</taxon>
        <taxon>Actinopterygii</taxon>
        <taxon>Neopterygii</taxon>
        <taxon>Teleostei</taxon>
        <taxon>Ostariophysi</taxon>
        <taxon>Gymnotiformes</taxon>
        <taxon>Gymnotoidei</taxon>
        <taxon>Gymnotidae</taxon>
        <taxon>Electrophorus</taxon>
    </lineage>
</organism>
<keyword evidence="6 8" id="KW-1133">Transmembrane helix</keyword>
<comment type="caution">
    <text evidence="9">The sequence shown here is derived from an EMBL/GenBank/DDBJ whole genome shotgun (WGS) entry which is preliminary data.</text>
</comment>
<evidence type="ECO:0000313" key="10">
    <source>
        <dbReference type="Proteomes" id="UP001239994"/>
    </source>
</evidence>
<evidence type="ECO:0000256" key="6">
    <source>
        <dbReference type="ARBA" id="ARBA00022989"/>
    </source>
</evidence>
<dbReference type="InterPro" id="IPR024842">
    <property type="entry name" value="TRIQK"/>
</dbReference>